<dbReference type="AlphaFoldDB" id="A0AAN7VJ81"/>
<proteinExistence type="predicted"/>
<keyword evidence="2" id="KW-1185">Reference proteome</keyword>
<sequence length="104" mass="11659">MQMNNSLKIWNMTTGKFIECVSPLNRSVAVNGEFTYATKFHDGNLSSNTVIMGGRNPKLEVLDITEKRVLCGFPVMKSVLAIDSKDRYIAYGGLEPLLRIVNYI</sequence>
<comment type="caution">
    <text evidence="1">The sequence shown here is derived from an EMBL/GenBank/DDBJ whole genome shotgun (WGS) entry which is preliminary data.</text>
</comment>
<evidence type="ECO:0000313" key="2">
    <source>
        <dbReference type="Proteomes" id="UP001329430"/>
    </source>
</evidence>
<dbReference type="EMBL" id="JAVRBK010000004">
    <property type="protein sequence ID" value="KAK5644744.1"/>
    <property type="molecule type" value="Genomic_DNA"/>
</dbReference>
<organism evidence="1 2">
    <name type="scientific">Pyrocoelia pectoralis</name>
    <dbReference type="NCBI Taxonomy" id="417401"/>
    <lineage>
        <taxon>Eukaryota</taxon>
        <taxon>Metazoa</taxon>
        <taxon>Ecdysozoa</taxon>
        <taxon>Arthropoda</taxon>
        <taxon>Hexapoda</taxon>
        <taxon>Insecta</taxon>
        <taxon>Pterygota</taxon>
        <taxon>Neoptera</taxon>
        <taxon>Endopterygota</taxon>
        <taxon>Coleoptera</taxon>
        <taxon>Polyphaga</taxon>
        <taxon>Elateriformia</taxon>
        <taxon>Elateroidea</taxon>
        <taxon>Lampyridae</taxon>
        <taxon>Lampyrinae</taxon>
        <taxon>Pyrocoelia</taxon>
    </lineage>
</organism>
<dbReference type="Proteomes" id="UP001329430">
    <property type="component" value="Chromosome 4"/>
</dbReference>
<evidence type="ECO:0000313" key="1">
    <source>
        <dbReference type="EMBL" id="KAK5644744.1"/>
    </source>
</evidence>
<protein>
    <submittedName>
        <fullName evidence="1">Uncharacterized protein</fullName>
    </submittedName>
</protein>
<gene>
    <name evidence="1" type="ORF">RI129_006044</name>
</gene>
<accession>A0AAN7VJ81</accession>
<name>A0AAN7VJ81_9COLE</name>
<dbReference type="SUPFAM" id="SSF117289">
    <property type="entry name" value="Nucleoporin domain"/>
    <property type="match status" value="1"/>
</dbReference>
<reference evidence="1 2" key="1">
    <citation type="journal article" date="2024" name="Insects">
        <title>An Improved Chromosome-Level Genome Assembly of the Firefly Pyrocoelia pectoralis.</title>
        <authorList>
            <person name="Fu X."/>
            <person name="Meyer-Rochow V.B."/>
            <person name="Ballantyne L."/>
            <person name="Zhu X."/>
        </authorList>
    </citation>
    <scope>NUCLEOTIDE SEQUENCE [LARGE SCALE GENOMIC DNA]</scope>
    <source>
        <strain evidence="1">XCY_ONT2</strain>
    </source>
</reference>